<keyword evidence="2" id="KW-1185">Reference proteome</keyword>
<dbReference type="EMBL" id="CAJFCW020000004">
    <property type="protein sequence ID" value="CAG9110371.1"/>
    <property type="molecule type" value="Genomic_DNA"/>
</dbReference>
<proteinExistence type="predicted"/>
<dbReference type="Proteomes" id="UP000783686">
    <property type="component" value="Unassembled WGS sequence"/>
</dbReference>
<evidence type="ECO:0000313" key="2">
    <source>
        <dbReference type="Proteomes" id="UP000614601"/>
    </source>
</evidence>
<dbReference type="Proteomes" id="UP000614601">
    <property type="component" value="Unassembled WGS sequence"/>
</dbReference>
<dbReference type="AlphaFoldDB" id="A0A811KQE9"/>
<dbReference type="EMBL" id="CAJFDH010000004">
    <property type="protein sequence ID" value="CAD5218409.1"/>
    <property type="molecule type" value="Genomic_DNA"/>
</dbReference>
<protein>
    <submittedName>
        <fullName evidence="1">Uncharacterized protein</fullName>
    </submittedName>
</protein>
<comment type="caution">
    <text evidence="1">The sequence shown here is derived from an EMBL/GenBank/DDBJ whole genome shotgun (WGS) entry which is preliminary data.</text>
</comment>
<gene>
    <name evidence="1" type="ORF">BOKJ2_LOCUS7619</name>
</gene>
<sequence length="447" mass="52670">MASGNAKAKTMNGLYRATEISSSVTASVVIRIFGSMSVKTVQYKFDWLLWSYLVDNTDDLDTLYKLKLASHKRIECPKLTRLLSSLPFTDYCQQDHLYVKSKEEARETFLNLGPAFLENYKKHEVTGIKKWLSCQSPNYYGILYQDHGCLYRPIENSFEYALPVSQLPYDENISYSLVYRERHRYLQQLYLTMFDTRTHEMRVKRVEVIERYATVYSRTVQFPEDCLQSNGTVYCRQTRQMYDMFFFGWFDFNIDGNVIYFECCYDKYGSRTLVFEVEVEGEHYVRLFNEAAEVRFSMPVNEYHMSAQPCYIDNPNSSYGGYFMLYNDLKNTVMLYHCDTEKQLILKRPLMTFGHNIIVNTDLGRVVYYNDITQTWNFYSRTVKKMIGYQGETLNIDRWNNGERVLVTILSNTGDVIQYLLFITVIEGSLLYKSWKIASTLTFTSER</sequence>
<reference evidence="1" key="1">
    <citation type="submission" date="2020-09" db="EMBL/GenBank/DDBJ databases">
        <authorList>
            <person name="Kikuchi T."/>
        </authorList>
    </citation>
    <scope>NUCLEOTIDE SEQUENCE</scope>
    <source>
        <strain evidence="1">SH1</strain>
    </source>
</reference>
<organism evidence="1 2">
    <name type="scientific">Bursaphelenchus okinawaensis</name>
    <dbReference type="NCBI Taxonomy" id="465554"/>
    <lineage>
        <taxon>Eukaryota</taxon>
        <taxon>Metazoa</taxon>
        <taxon>Ecdysozoa</taxon>
        <taxon>Nematoda</taxon>
        <taxon>Chromadorea</taxon>
        <taxon>Rhabditida</taxon>
        <taxon>Tylenchina</taxon>
        <taxon>Tylenchomorpha</taxon>
        <taxon>Aphelenchoidea</taxon>
        <taxon>Aphelenchoididae</taxon>
        <taxon>Bursaphelenchus</taxon>
    </lineage>
</organism>
<accession>A0A811KQE9</accession>
<evidence type="ECO:0000313" key="1">
    <source>
        <dbReference type="EMBL" id="CAD5218409.1"/>
    </source>
</evidence>
<name>A0A811KQE9_9BILA</name>